<dbReference type="EMBL" id="FOMH01000002">
    <property type="protein sequence ID" value="SFC79838.1"/>
    <property type="molecule type" value="Genomic_DNA"/>
</dbReference>
<sequence>MLTKLLGYWRLKYDNYHDQRGILKLKKISF</sequence>
<gene>
    <name evidence="1" type="ORF">SAMN05216297_102320</name>
</gene>
<evidence type="ECO:0000313" key="1">
    <source>
        <dbReference type="EMBL" id="SFC79838.1"/>
    </source>
</evidence>
<organism evidence="1 2">
    <name type="scientific">Flavobacterium phragmitis</name>
    <dbReference type="NCBI Taxonomy" id="739143"/>
    <lineage>
        <taxon>Bacteria</taxon>
        <taxon>Pseudomonadati</taxon>
        <taxon>Bacteroidota</taxon>
        <taxon>Flavobacteriia</taxon>
        <taxon>Flavobacteriales</taxon>
        <taxon>Flavobacteriaceae</taxon>
        <taxon>Flavobacterium</taxon>
    </lineage>
</organism>
<reference evidence="2" key="1">
    <citation type="submission" date="2016-10" db="EMBL/GenBank/DDBJ databases">
        <authorList>
            <person name="Varghese N."/>
            <person name="Submissions S."/>
        </authorList>
    </citation>
    <scope>NUCLEOTIDE SEQUENCE [LARGE SCALE GENOMIC DNA]</scope>
    <source>
        <strain evidence="2">CGMCC 1.10370</strain>
    </source>
</reference>
<dbReference type="Proteomes" id="UP000199672">
    <property type="component" value="Unassembled WGS sequence"/>
</dbReference>
<protein>
    <submittedName>
        <fullName evidence="1">Uncharacterized protein</fullName>
    </submittedName>
</protein>
<proteinExistence type="predicted"/>
<evidence type="ECO:0000313" key="2">
    <source>
        <dbReference type="Proteomes" id="UP000199672"/>
    </source>
</evidence>
<accession>A0A1I1M9H2</accession>
<keyword evidence="2" id="KW-1185">Reference proteome</keyword>
<name>A0A1I1M9H2_9FLAO</name>
<dbReference type="AlphaFoldDB" id="A0A1I1M9H2"/>